<accession>A0AAV4QNP2</accession>
<keyword evidence="2" id="KW-1185">Reference proteome</keyword>
<dbReference type="AlphaFoldDB" id="A0AAV4QNP2"/>
<evidence type="ECO:0000313" key="1">
    <source>
        <dbReference type="EMBL" id="GIY09996.1"/>
    </source>
</evidence>
<organism evidence="1 2">
    <name type="scientific">Caerostris extrusa</name>
    <name type="common">Bark spider</name>
    <name type="synonym">Caerostris bankana</name>
    <dbReference type="NCBI Taxonomy" id="172846"/>
    <lineage>
        <taxon>Eukaryota</taxon>
        <taxon>Metazoa</taxon>
        <taxon>Ecdysozoa</taxon>
        <taxon>Arthropoda</taxon>
        <taxon>Chelicerata</taxon>
        <taxon>Arachnida</taxon>
        <taxon>Araneae</taxon>
        <taxon>Araneomorphae</taxon>
        <taxon>Entelegynae</taxon>
        <taxon>Araneoidea</taxon>
        <taxon>Araneidae</taxon>
        <taxon>Caerostris</taxon>
    </lineage>
</organism>
<gene>
    <name evidence="1" type="ORF">CEXT_578061</name>
</gene>
<evidence type="ECO:0000313" key="2">
    <source>
        <dbReference type="Proteomes" id="UP001054945"/>
    </source>
</evidence>
<reference evidence="1 2" key="1">
    <citation type="submission" date="2021-06" db="EMBL/GenBank/DDBJ databases">
        <title>Caerostris extrusa draft genome.</title>
        <authorList>
            <person name="Kono N."/>
            <person name="Arakawa K."/>
        </authorList>
    </citation>
    <scope>NUCLEOTIDE SEQUENCE [LARGE SCALE GENOMIC DNA]</scope>
</reference>
<dbReference type="Proteomes" id="UP001054945">
    <property type="component" value="Unassembled WGS sequence"/>
</dbReference>
<protein>
    <submittedName>
        <fullName evidence="1">Uncharacterized protein</fullName>
    </submittedName>
</protein>
<dbReference type="EMBL" id="BPLR01006452">
    <property type="protein sequence ID" value="GIY09996.1"/>
    <property type="molecule type" value="Genomic_DNA"/>
</dbReference>
<comment type="caution">
    <text evidence="1">The sequence shown here is derived from an EMBL/GenBank/DDBJ whole genome shotgun (WGS) entry which is preliminary data.</text>
</comment>
<name>A0AAV4QNP2_CAEEX</name>
<proteinExistence type="predicted"/>
<sequence>MLIHREDKATSALLRVQPTGARPAIKGFVAPGWKGVEEISGCAVVHPGVATAVSGSRSRIRVHTHRQQVGLKASSLGLGSARNTGSSLVLEGVGGVVKGIGCWVNISSS</sequence>